<name>A0A840EQT0_9FLAO</name>
<dbReference type="Gene3D" id="3.40.1420.30">
    <property type="match status" value="1"/>
</dbReference>
<dbReference type="EMBL" id="JACIFO010000006">
    <property type="protein sequence ID" value="MBB4119401.1"/>
    <property type="molecule type" value="Genomic_DNA"/>
</dbReference>
<comment type="caution">
    <text evidence="2">The sequence shown here is derived from an EMBL/GenBank/DDBJ whole genome shotgun (WGS) entry which is preliminary data.</text>
</comment>
<feature type="chain" id="PRO_5033037048" evidence="1">
    <location>
        <begin position="19"/>
        <end position="194"/>
    </location>
</feature>
<sequence>MKKLSLLLLFSLSLSTIAQEVKLEKEERIHIEQMPEKARLFLSQKSLTENKTKRYYKEIDGDKKSYEAKLKIHRKTYSIEFNTLGELEDIEVEIKEREIPKEVLKNIKNQISERCDRYKIERIQAQYVNTSSTNQQEVLKQALKKNNFSKVNYEIIIKLKTKEETMRCEVLFDSLGSYKNHRKITDYAHDTHLH</sequence>
<accession>A0A840EQT0</accession>
<evidence type="ECO:0000256" key="1">
    <source>
        <dbReference type="SAM" id="SignalP"/>
    </source>
</evidence>
<dbReference type="SUPFAM" id="SSF160574">
    <property type="entry name" value="BT0923-like"/>
    <property type="match status" value="1"/>
</dbReference>
<evidence type="ECO:0000313" key="3">
    <source>
        <dbReference type="Proteomes" id="UP000553034"/>
    </source>
</evidence>
<proteinExistence type="predicted"/>
<evidence type="ECO:0000313" key="2">
    <source>
        <dbReference type="EMBL" id="MBB4119401.1"/>
    </source>
</evidence>
<dbReference type="RefSeq" id="WP_183477751.1">
    <property type="nucleotide sequence ID" value="NZ_JACIFO010000006.1"/>
</dbReference>
<feature type="signal peptide" evidence="1">
    <location>
        <begin position="1"/>
        <end position="18"/>
    </location>
</feature>
<dbReference type="AlphaFoldDB" id="A0A840EQT0"/>
<reference evidence="2 3" key="1">
    <citation type="submission" date="2020-08" db="EMBL/GenBank/DDBJ databases">
        <title>Genomic Encyclopedia of Type Strains, Phase IV (KMG-IV): sequencing the most valuable type-strain genomes for metagenomic binning, comparative biology and taxonomic classification.</title>
        <authorList>
            <person name="Goeker M."/>
        </authorList>
    </citation>
    <scope>NUCLEOTIDE SEQUENCE [LARGE SCALE GENOMIC DNA]</scope>
    <source>
        <strain evidence="2 3">DSM 29568</strain>
    </source>
</reference>
<keyword evidence="3" id="KW-1185">Reference proteome</keyword>
<protein>
    <submittedName>
        <fullName evidence="2">Sporulation protein YlmC with PRC-barrel domain</fullName>
    </submittedName>
</protein>
<gene>
    <name evidence="2" type="ORF">GGR32_001699</name>
</gene>
<dbReference type="Proteomes" id="UP000553034">
    <property type="component" value="Unassembled WGS sequence"/>
</dbReference>
<keyword evidence="1" id="KW-0732">Signal</keyword>
<organism evidence="2 3">
    <name type="scientific">Mesonia hippocampi</name>
    <dbReference type="NCBI Taxonomy" id="1628250"/>
    <lineage>
        <taxon>Bacteria</taxon>
        <taxon>Pseudomonadati</taxon>
        <taxon>Bacteroidota</taxon>
        <taxon>Flavobacteriia</taxon>
        <taxon>Flavobacteriales</taxon>
        <taxon>Flavobacteriaceae</taxon>
        <taxon>Mesonia</taxon>
    </lineage>
</organism>